<dbReference type="AlphaFoldDB" id="B2IBG0"/>
<dbReference type="RefSeq" id="WP_012385935.1">
    <property type="nucleotide sequence ID" value="NC_010581.1"/>
</dbReference>
<feature type="transmembrane region" description="Helical" evidence="1">
    <location>
        <begin position="69"/>
        <end position="89"/>
    </location>
</feature>
<keyword evidence="1" id="KW-0472">Membrane</keyword>
<feature type="transmembrane region" description="Helical" evidence="1">
    <location>
        <begin position="95"/>
        <end position="114"/>
    </location>
</feature>
<evidence type="ECO:0000313" key="3">
    <source>
        <dbReference type="Proteomes" id="UP000001695"/>
    </source>
</evidence>
<keyword evidence="1" id="KW-1133">Transmembrane helix</keyword>
<dbReference type="eggNOG" id="COG5349">
    <property type="taxonomic scope" value="Bacteria"/>
</dbReference>
<evidence type="ECO:0000313" key="2">
    <source>
        <dbReference type="EMBL" id="ACB96586.1"/>
    </source>
</evidence>
<dbReference type="KEGG" id="bid:Bind_3024"/>
<dbReference type="OrthoDB" id="9799456at2"/>
<reference evidence="2 3" key="2">
    <citation type="journal article" date="2010" name="J. Bacteriol.">
        <title>Complete genome sequence of Beijerinckia indica subsp. indica.</title>
        <authorList>
            <person name="Tamas I."/>
            <person name="Dedysh S.N."/>
            <person name="Liesack W."/>
            <person name="Stott M.B."/>
            <person name="Alam M."/>
            <person name="Murrell J.C."/>
            <person name="Dunfield P.F."/>
        </authorList>
    </citation>
    <scope>NUCLEOTIDE SEQUENCE [LARGE SCALE GENOMIC DNA]</scope>
    <source>
        <strain evidence="3">ATCC 9039 / DSM 1715 / NCIMB 8712</strain>
    </source>
</reference>
<organism evidence="2 3">
    <name type="scientific">Beijerinckia indica subsp. indica (strain ATCC 9039 / DSM 1715 / NCIMB 8712)</name>
    <dbReference type="NCBI Taxonomy" id="395963"/>
    <lineage>
        <taxon>Bacteria</taxon>
        <taxon>Pseudomonadati</taxon>
        <taxon>Pseudomonadota</taxon>
        <taxon>Alphaproteobacteria</taxon>
        <taxon>Hyphomicrobiales</taxon>
        <taxon>Beijerinckiaceae</taxon>
        <taxon>Beijerinckia</taxon>
    </lineage>
</organism>
<proteinExistence type="predicted"/>
<keyword evidence="1" id="KW-0812">Transmembrane</keyword>
<evidence type="ECO:0000256" key="1">
    <source>
        <dbReference type="SAM" id="Phobius"/>
    </source>
</evidence>
<evidence type="ECO:0008006" key="4">
    <source>
        <dbReference type="Google" id="ProtNLM"/>
    </source>
</evidence>
<dbReference type="EMBL" id="CP001016">
    <property type="protein sequence ID" value="ACB96586.1"/>
    <property type="molecule type" value="Genomic_DNA"/>
</dbReference>
<dbReference type="STRING" id="395963.Bind_3024"/>
<dbReference type="HOGENOM" id="CLU_133751_1_0_5"/>
<accession>B2IBG0</accession>
<protein>
    <recommendedName>
        <fullName evidence="4">Zinc-finger protein</fullName>
    </recommendedName>
</protein>
<dbReference type="Proteomes" id="UP000001695">
    <property type="component" value="Chromosome"/>
</dbReference>
<dbReference type="Pfam" id="PF06170">
    <property type="entry name" value="DUF983"/>
    <property type="match status" value="1"/>
</dbReference>
<keyword evidence="3" id="KW-1185">Reference proteome</keyword>
<name>B2IBG0_BEII9</name>
<dbReference type="InterPro" id="IPR009325">
    <property type="entry name" value="DUF983"/>
</dbReference>
<sequence length="149" mass="16939">MQTTTAVQEAPITDPAPRPLMPALKRGLRMRCPNCGIGKMFYAYLKVNDYCPNCGEALYHQRADDAPPYVTIFIVAHVVGTMMLTWETYWPDSPIWLHILIWPTVTVLLSLWLLPHIKGALVAYQWAFRMHGFENADKDDKKADPQPGP</sequence>
<gene>
    <name evidence="2" type="ordered locus">Bind_3024</name>
</gene>
<reference evidence="3" key="1">
    <citation type="submission" date="2008-03" db="EMBL/GenBank/DDBJ databases">
        <title>Complete sequence of chromosome of Beijerinckia indica subsp. indica ATCC 9039.</title>
        <authorList>
            <consortium name="US DOE Joint Genome Institute"/>
            <person name="Copeland A."/>
            <person name="Lucas S."/>
            <person name="Lapidus A."/>
            <person name="Glavina del Rio T."/>
            <person name="Dalin E."/>
            <person name="Tice H."/>
            <person name="Bruce D."/>
            <person name="Goodwin L."/>
            <person name="Pitluck S."/>
            <person name="LaButti K."/>
            <person name="Schmutz J."/>
            <person name="Larimer F."/>
            <person name="Land M."/>
            <person name="Hauser L."/>
            <person name="Kyrpides N."/>
            <person name="Mikhailova N."/>
            <person name="Dunfield P.F."/>
            <person name="Dedysh S.N."/>
            <person name="Liesack W."/>
            <person name="Saw J.H."/>
            <person name="Alam M."/>
            <person name="Chen Y."/>
            <person name="Murrell J.C."/>
            <person name="Richardson P."/>
        </authorList>
    </citation>
    <scope>NUCLEOTIDE SEQUENCE [LARGE SCALE GENOMIC DNA]</scope>
    <source>
        <strain evidence="3">ATCC 9039 / DSM 1715 / NCIMB 8712</strain>
    </source>
</reference>